<evidence type="ECO:0000313" key="2">
    <source>
        <dbReference type="EnsemblMetazoa" id="CLYHEMP021165.1"/>
    </source>
</evidence>
<reference evidence="2" key="1">
    <citation type="submission" date="2021-01" db="UniProtKB">
        <authorList>
            <consortium name="EnsemblMetazoa"/>
        </authorList>
    </citation>
    <scope>IDENTIFICATION</scope>
</reference>
<proteinExistence type="predicted"/>
<dbReference type="OrthoDB" id="1921280at2759"/>
<dbReference type="Proteomes" id="UP000594262">
    <property type="component" value="Unplaced"/>
</dbReference>
<protein>
    <submittedName>
        <fullName evidence="2">Uncharacterized protein</fullName>
    </submittedName>
</protein>
<accession>A0A7M6DPZ6</accession>
<feature type="coiled-coil region" evidence="1">
    <location>
        <begin position="85"/>
        <end position="119"/>
    </location>
</feature>
<evidence type="ECO:0000313" key="3">
    <source>
        <dbReference type="Proteomes" id="UP000594262"/>
    </source>
</evidence>
<dbReference type="EnsemblMetazoa" id="CLYHEMT021165.1">
    <property type="protein sequence ID" value="CLYHEMP021165.1"/>
    <property type="gene ID" value="CLYHEMG021165"/>
</dbReference>
<organism evidence="2 3">
    <name type="scientific">Clytia hemisphaerica</name>
    <dbReference type="NCBI Taxonomy" id="252671"/>
    <lineage>
        <taxon>Eukaryota</taxon>
        <taxon>Metazoa</taxon>
        <taxon>Cnidaria</taxon>
        <taxon>Hydrozoa</taxon>
        <taxon>Hydroidolina</taxon>
        <taxon>Leptothecata</taxon>
        <taxon>Obeliida</taxon>
        <taxon>Clytiidae</taxon>
        <taxon>Clytia</taxon>
    </lineage>
</organism>
<evidence type="ECO:0000256" key="1">
    <source>
        <dbReference type="SAM" id="Coils"/>
    </source>
</evidence>
<dbReference type="AlphaFoldDB" id="A0A7M6DPZ6"/>
<keyword evidence="3" id="KW-1185">Reference proteome</keyword>
<name>A0A7M6DPZ6_9CNID</name>
<keyword evidence="1" id="KW-0175">Coiled coil</keyword>
<sequence>MTLKMAVKDKEMALKIAEKDKEMALKMAEKDKEMALKIAEKDKEMALKMAEKDKEMTLKLTEKDKELALKMAEKDGELKKENEHKIETVKMKDKMEKTIESLRNEVQMLKTNVKDEREKPNDQTAGIHNDAVAKKEERVDPLKLPLIERLEWGVNYYIFTTNNLQGTPLHKTNYQEWYENLANVMVNEELYKNERFLFMRKFFFSCQRNIRFINYDIDKKCRSFSNAFVVKGLDTQLLKKGEFVLLHPKDSLKSSRTNQMLEPYYSNGYNYKYCEFKDVPEEIFVGLYKIAIVCWVLKDN</sequence>